<dbReference type="InterPro" id="IPR054743">
    <property type="entry name" value="PA2794-like_C"/>
</dbReference>
<dbReference type="Proteomes" id="UP000242915">
    <property type="component" value="Unassembled WGS sequence"/>
</dbReference>
<dbReference type="GO" id="GO:0009313">
    <property type="term" value="P:oligosaccharide catabolic process"/>
    <property type="evidence" value="ECO:0007669"/>
    <property type="project" value="TreeGrafter"/>
</dbReference>
<dbReference type="Pfam" id="PF22432">
    <property type="entry name" value="PA2794-like_C"/>
    <property type="match status" value="1"/>
</dbReference>
<evidence type="ECO:0000256" key="3">
    <source>
        <dbReference type="ARBA" id="ARBA00012733"/>
    </source>
</evidence>
<evidence type="ECO:0000256" key="2">
    <source>
        <dbReference type="ARBA" id="ARBA00009348"/>
    </source>
</evidence>
<dbReference type="Gene3D" id="2.60.40.10">
    <property type="entry name" value="Immunoglobulins"/>
    <property type="match status" value="1"/>
</dbReference>
<keyword evidence="6" id="KW-1185">Reference proteome</keyword>
<sequence>MTVQTTTNVATGIGNGVTTVFPVGYKFNQDADLVVFLIETATSIATLQILNSDYSVQGAGDDDGGSITFLAAAPASGYSVKVTRLVDLLQLTDLRNQGKFFAEVHEDVFDLLVMMIQQVAQATDSSLHLNEAGNQWDAKGHRIVNVGDPVNDQDAATKLWTQQYIAQLLEAGQGPVNNAENVIYIGPDMVAHVVQDLSGPDGAEFIGRGAETVEDALVDLEDRADDIELKLAIPNGNLIGIARENRVNTLARFDTFPQRVVGKALYRAIYDHFGQMDLLPTGEIYLIFRTATDHTGGTDGRLAFSKIGQDGTWNEPTIIATAAGGDDFRDAAGGTMPSGRIICAGTVYETGDLHVFASDDYGATWSLKQTILKGATDYRFAHGKGFQIGNKFVIPYYTATGAVYQLRWLESTNGGDTWTEGATVYSGAIAYNETAYLDLGGAAVLAVARIGSGAGGKLRQFVSLNGGTTWTDQGDVTAQNGDSTDVVVSPSLSYVYSEGGTPHVVLFYTNRTQHFCYYRTIPVSKAAAGAAGWSDRTSVYSAPSDSGYQSQVVLGGRRILGTVFRELSASASGAFQFEANMGSLPDYESDWTAVVASTLYTFAHGLQHPPRRVEVEYASSSNPTTWTKVYASFFNDGANKGSGAQVEIGATNIRVGTGAAVWGTAYFGGFDATTGARVTSGFYRVRAWI</sequence>
<dbReference type="GO" id="GO:0005737">
    <property type="term" value="C:cytoplasm"/>
    <property type="evidence" value="ECO:0007669"/>
    <property type="project" value="TreeGrafter"/>
</dbReference>
<dbReference type="AlphaFoldDB" id="A0A239C722"/>
<dbReference type="SUPFAM" id="SSF50939">
    <property type="entry name" value="Sialidases"/>
    <property type="match status" value="1"/>
</dbReference>
<proteinExistence type="inferred from homology"/>
<name>A0A239C722_9PSED</name>
<accession>A0A239C722</accession>
<dbReference type="CDD" id="cd15482">
    <property type="entry name" value="Sialidase_non-viral"/>
    <property type="match status" value="1"/>
</dbReference>
<dbReference type="EMBL" id="FZOG01000002">
    <property type="protein sequence ID" value="SNS15692.1"/>
    <property type="molecule type" value="Genomic_DNA"/>
</dbReference>
<comment type="catalytic activity">
    <reaction evidence="1">
        <text>Hydrolysis of alpha-(2-&gt;3)-, alpha-(2-&gt;6)-, alpha-(2-&gt;8)- glycosidic linkages of terminal sialic acid residues in oligosaccharides, glycoproteins, glycolipids, colominic acid and synthetic substrates.</text>
        <dbReference type="EC" id="3.2.1.18"/>
    </reaction>
</comment>
<feature type="domain" description="PA2794-like C-terminal" evidence="4">
    <location>
        <begin position="587"/>
        <end position="688"/>
    </location>
</feature>
<organism evidence="5 6">
    <name type="scientific">Pseudomonas segetis</name>
    <dbReference type="NCBI Taxonomy" id="298908"/>
    <lineage>
        <taxon>Bacteria</taxon>
        <taxon>Pseudomonadati</taxon>
        <taxon>Pseudomonadota</taxon>
        <taxon>Gammaproteobacteria</taxon>
        <taxon>Pseudomonadales</taxon>
        <taxon>Pseudomonadaceae</taxon>
        <taxon>Pseudomonas</taxon>
    </lineage>
</organism>
<evidence type="ECO:0000259" key="4">
    <source>
        <dbReference type="Pfam" id="PF22432"/>
    </source>
</evidence>
<evidence type="ECO:0000313" key="5">
    <source>
        <dbReference type="EMBL" id="SNS15692.1"/>
    </source>
</evidence>
<dbReference type="InterPro" id="IPR036278">
    <property type="entry name" value="Sialidase_sf"/>
</dbReference>
<dbReference type="PANTHER" id="PTHR10628:SF30">
    <property type="entry name" value="EXO-ALPHA-SIALIDASE"/>
    <property type="match status" value="1"/>
</dbReference>
<dbReference type="GO" id="GO:0016020">
    <property type="term" value="C:membrane"/>
    <property type="evidence" value="ECO:0007669"/>
    <property type="project" value="TreeGrafter"/>
</dbReference>
<evidence type="ECO:0000313" key="6">
    <source>
        <dbReference type="Proteomes" id="UP000242915"/>
    </source>
</evidence>
<dbReference type="RefSeq" id="WP_089359329.1">
    <property type="nucleotide sequence ID" value="NZ_FZOG01000002.1"/>
</dbReference>
<dbReference type="InterPro" id="IPR026856">
    <property type="entry name" value="Sialidase_fam"/>
</dbReference>
<evidence type="ECO:0000256" key="1">
    <source>
        <dbReference type="ARBA" id="ARBA00000427"/>
    </source>
</evidence>
<dbReference type="GO" id="GO:0004308">
    <property type="term" value="F:exo-alpha-sialidase activity"/>
    <property type="evidence" value="ECO:0007669"/>
    <property type="project" value="UniProtKB-EC"/>
</dbReference>
<dbReference type="Gene3D" id="2.120.10.10">
    <property type="match status" value="1"/>
</dbReference>
<comment type="similarity">
    <text evidence="2">Belongs to the glycosyl hydrolase 33 family.</text>
</comment>
<reference evidence="6" key="1">
    <citation type="submission" date="2017-06" db="EMBL/GenBank/DDBJ databases">
        <authorList>
            <person name="Varghese N."/>
            <person name="Submissions S."/>
        </authorList>
    </citation>
    <scope>NUCLEOTIDE SEQUENCE [LARGE SCALE GENOMIC DNA]</scope>
    <source>
        <strain evidence="6">CIP 108523</strain>
    </source>
</reference>
<gene>
    <name evidence="5" type="ORF">SAMN05216255_1533</name>
</gene>
<dbReference type="EC" id="3.2.1.18" evidence="3"/>
<dbReference type="PANTHER" id="PTHR10628">
    <property type="entry name" value="SIALIDASE"/>
    <property type="match status" value="1"/>
</dbReference>
<dbReference type="GO" id="GO:0006689">
    <property type="term" value="P:ganglioside catabolic process"/>
    <property type="evidence" value="ECO:0007669"/>
    <property type="project" value="TreeGrafter"/>
</dbReference>
<protein>
    <recommendedName>
        <fullName evidence="3">exo-alpha-sialidase</fullName>
        <ecNumber evidence="3">3.2.1.18</ecNumber>
    </recommendedName>
</protein>
<dbReference type="InterPro" id="IPR013783">
    <property type="entry name" value="Ig-like_fold"/>
</dbReference>